<feature type="DNA-binding region" description="H-T-H motif" evidence="5">
    <location>
        <begin position="31"/>
        <end position="50"/>
    </location>
</feature>
<dbReference type="KEGG" id="mgo:AFA91_22740"/>
<dbReference type="GO" id="GO:0000976">
    <property type="term" value="F:transcription cis-regulatory region binding"/>
    <property type="evidence" value="ECO:0007669"/>
    <property type="project" value="TreeGrafter"/>
</dbReference>
<evidence type="ECO:0000313" key="7">
    <source>
        <dbReference type="EMBL" id="AKS34243.1"/>
    </source>
</evidence>
<dbReference type="PROSITE" id="PS50977">
    <property type="entry name" value="HTH_TETR_2"/>
    <property type="match status" value="1"/>
</dbReference>
<dbReference type="InterPro" id="IPR039538">
    <property type="entry name" value="BetI_C"/>
</dbReference>
<dbReference type="InterPro" id="IPR009057">
    <property type="entry name" value="Homeodomain-like_sf"/>
</dbReference>
<dbReference type="PANTHER" id="PTHR30055:SF234">
    <property type="entry name" value="HTH-TYPE TRANSCRIPTIONAL REGULATOR BETI"/>
    <property type="match status" value="1"/>
</dbReference>
<keyword evidence="3 5" id="KW-0238">DNA-binding</keyword>
<evidence type="ECO:0000313" key="8">
    <source>
        <dbReference type="Proteomes" id="UP000062255"/>
    </source>
</evidence>
<gene>
    <name evidence="7" type="ORF">AFA91_22740</name>
</gene>
<evidence type="ECO:0000256" key="3">
    <source>
        <dbReference type="ARBA" id="ARBA00023125"/>
    </source>
</evidence>
<organism evidence="7 8">
    <name type="scientific">Mycolicibacterium goodii</name>
    <name type="common">Mycobacterium goodii</name>
    <dbReference type="NCBI Taxonomy" id="134601"/>
    <lineage>
        <taxon>Bacteria</taxon>
        <taxon>Bacillati</taxon>
        <taxon>Actinomycetota</taxon>
        <taxon>Actinomycetes</taxon>
        <taxon>Mycobacteriales</taxon>
        <taxon>Mycobacteriaceae</taxon>
        <taxon>Mycolicibacterium</taxon>
    </lineage>
</organism>
<evidence type="ECO:0000256" key="1">
    <source>
        <dbReference type="ARBA" id="ARBA00022491"/>
    </source>
</evidence>
<keyword evidence="2" id="KW-0805">Transcription regulation</keyword>
<evidence type="ECO:0000256" key="4">
    <source>
        <dbReference type="ARBA" id="ARBA00023163"/>
    </source>
</evidence>
<sequence length="196" mass="21542">MPARVDPVERRNHIVEAALRLVLKEGLSAATFRRVAAESQLNIGSVRHYFADHESLVVAVVTEVGNRMGKRLMKHAPPQSRDAKRHRQHLLALLEELVPLDAERHSEAVILMEVITASRTIPAFRSATAQMATDLHGVLVAALKNMAVPQPNLEAQRLASLLSGLALDAVTAHGPRTPTTIARILRLHVDSLPTRR</sequence>
<name>A0A0K0XA19_MYCGD</name>
<feature type="domain" description="HTH tetR-type" evidence="6">
    <location>
        <begin position="8"/>
        <end position="68"/>
    </location>
</feature>
<evidence type="ECO:0000256" key="2">
    <source>
        <dbReference type="ARBA" id="ARBA00023015"/>
    </source>
</evidence>
<protein>
    <recommendedName>
        <fullName evidence="6">HTH tetR-type domain-containing protein</fullName>
    </recommendedName>
</protein>
<dbReference type="InterPro" id="IPR001647">
    <property type="entry name" value="HTH_TetR"/>
</dbReference>
<dbReference type="OrthoDB" id="9816296at2"/>
<dbReference type="InterPro" id="IPR050109">
    <property type="entry name" value="HTH-type_TetR-like_transc_reg"/>
</dbReference>
<dbReference type="EMBL" id="CP012150">
    <property type="protein sequence ID" value="AKS34243.1"/>
    <property type="molecule type" value="Genomic_DNA"/>
</dbReference>
<keyword evidence="1" id="KW-0678">Repressor</keyword>
<dbReference type="InterPro" id="IPR036271">
    <property type="entry name" value="Tet_transcr_reg_TetR-rel_C_sf"/>
</dbReference>
<dbReference type="AlphaFoldDB" id="A0A0K0XA19"/>
<keyword evidence="4" id="KW-0804">Transcription</keyword>
<dbReference type="PANTHER" id="PTHR30055">
    <property type="entry name" value="HTH-TYPE TRANSCRIPTIONAL REGULATOR RUTR"/>
    <property type="match status" value="1"/>
</dbReference>
<dbReference type="Pfam" id="PF00440">
    <property type="entry name" value="TetR_N"/>
    <property type="match status" value="1"/>
</dbReference>
<dbReference type="Gene3D" id="1.10.357.10">
    <property type="entry name" value="Tetracycline Repressor, domain 2"/>
    <property type="match status" value="1"/>
</dbReference>
<dbReference type="PATRIC" id="fig|134601.6.peg.4696"/>
<dbReference type="SUPFAM" id="SSF48498">
    <property type="entry name" value="Tetracyclin repressor-like, C-terminal domain"/>
    <property type="match status" value="1"/>
</dbReference>
<evidence type="ECO:0000256" key="5">
    <source>
        <dbReference type="PROSITE-ProRule" id="PRU00335"/>
    </source>
</evidence>
<dbReference type="Proteomes" id="UP000062255">
    <property type="component" value="Chromosome"/>
</dbReference>
<dbReference type="STRING" id="134601.AFA91_22740"/>
<dbReference type="RefSeq" id="WP_049746693.1">
    <property type="nucleotide sequence ID" value="NZ_CP012150.1"/>
</dbReference>
<accession>A0A0K0XA19</accession>
<dbReference type="SUPFAM" id="SSF46689">
    <property type="entry name" value="Homeodomain-like"/>
    <property type="match status" value="1"/>
</dbReference>
<reference evidence="7 8" key="1">
    <citation type="submission" date="2015-07" db="EMBL/GenBank/DDBJ databases">
        <title>Complete genome sequence of Mycobacterium goodii X7B, a facultative thermophilic biodesulfurizing bacterium.</title>
        <authorList>
            <person name="Yu B."/>
            <person name="Li F."/>
            <person name="Xu P."/>
        </authorList>
    </citation>
    <scope>NUCLEOTIDE SEQUENCE [LARGE SCALE GENOMIC DNA]</scope>
    <source>
        <strain evidence="7 8">X7B</strain>
    </source>
</reference>
<dbReference type="GO" id="GO:0003700">
    <property type="term" value="F:DNA-binding transcription factor activity"/>
    <property type="evidence" value="ECO:0007669"/>
    <property type="project" value="TreeGrafter"/>
</dbReference>
<dbReference type="Pfam" id="PF13977">
    <property type="entry name" value="TetR_C_6"/>
    <property type="match status" value="1"/>
</dbReference>
<evidence type="ECO:0000259" key="6">
    <source>
        <dbReference type="PROSITE" id="PS50977"/>
    </source>
</evidence>
<proteinExistence type="predicted"/>